<dbReference type="GO" id="GO:0000155">
    <property type="term" value="F:phosphorelay sensor kinase activity"/>
    <property type="evidence" value="ECO:0007669"/>
    <property type="project" value="InterPro"/>
</dbReference>
<keyword evidence="5" id="KW-1133">Transmembrane helix</keyword>
<keyword evidence="3" id="KW-0597">Phosphoprotein</keyword>
<dbReference type="InterPro" id="IPR003594">
    <property type="entry name" value="HATPase_dom"/>
</dbReference>
<feature type="transmembrane region" description="Helical" evidence="5">
    <location>
        <begin position="211"/>
        <end position="228"/>
    </location>
</feature>
<dbReference type="PANTHER" id="PTHR43065:SF50">
    <property type="entry name" value="HISTIDINE KINASE"/>
    <property type="match status" value="1"/>
</dbReference>
<dbReference type="Pfam" id="PF07696">
    <property type="entry name" value="7TMR-DISMED2"/>
    <property type="match status" value="1"/>
</dbReference>
<keyword evidence="9" id="KW-1185">Reference proteome</keyword>
<dbReference type="SUPFAM" id="SSF55874">
    <property type="entry name" value="ATPase domain of HSP90 chaperone/DNA topoisomerase II/histidine kinase"/>
    <property type="match status" value="1"/>
</dbReference>
<sequence length="720" mass="82230">MHKNTACKTFLISLFLLVLTAGLQAQVIYNGSKGIQTIGNKIDYFVDSTGTQDIQSIQRQRQFLRSAANVPDFGMIKVPVWLKISVYNVSSTQDLMLEFDQSLLQEIQFYYKENGQWKVNQSGELYPFHSRENNYHKFIYSLKINYDSTATYYARIKSTHEMQMPIFLGDRAHMVDSNLTKNIFFGIFFGIILVMFFYNLFVYFSVKDPIYLYYVLYIFIVGVAQATIEGYSFHYLWPDNSFMATRSFFLLTALVNISGVEFTRKFLQTSKFVPRLDKISYALYAVYAIVIALTIRGDLYTSYQILQFFAGIVSLYMLTIAVSIARTGYRPAKFFLIAWMPLILGIIIWILKDYNVFSYNVFTNYSITIGSAMEVILLSFALADRINIFKAEKDRYQEETLRALQENERIIREQNVVLELKVSERTLELSESNQELGRTLEDLKQAQSQLVESEKMASLGQLTAGIAHEINNPINFVTANIKPLKRDVDMMFDAFTFIENISLSEASTEDKQKQIEEYKEELDFDYLIIEINDLLKGIREGASRTAEIVKGLKIFSRLDEDDLKVANINEGLDSTLIIANNLLNNNIKVIREYGDIPHIECYAGKLNQVFLNIISNGAYAVQKQFGDHAGGEIVIKTTNDDEFIYISIKDNGTGMDDKTQKKIFEPFFTTKDVGEGTGLGMSIAYNTVKKHNGNIQLHSAAGEGTEFILQLPVIHKVIAI</sequence>
<dbReference type="InterPro" id="IPR036890">
    <property type="entry name" value="HATPase_C_sf"/>
</dbReference>
<dbReference type="PRINTS" id="PR00344">
    <property type="entry name" value="BCTRLSENSOR"/>
</dbReference>
<dbReference type="PANTHER" id="PTHR43065">
    <property type="entry name" value="SENSOR HISTIDINE KINASE"/>
    <property type="match status" value="1"/>
</dbReference>
<organism evidence="8 9">
    <name type="scientific">Pedobacter westerhofensis</name>
    <dbReference type="NCBI Taxonomy" id="425512"/>
    <lineage>
        <taxon>Bacteria</taxon>
        <taxon>Pseudomonadati</taxon>
        <taxon>Bacteroidota</taxon>
        <taxon>Sphingobacteriia</taxon>
        <taxon>Sphingobacteriales</taxon>
        <taxon>Sphingobacteriaceae</taxon>
        <taxon>Pedobacter</taxon>
    </lineage>
</organism>
<feature type="transmembrane region" description="Helical" evidence="5">
    <location>
        <begin position="248"/>
        <end position="267"/>
    </location>
</feature>
<dbReference type="Gene3D" id="1.10.287.130">
    <property type="match status" value="1"/>
</dbReference>
<dbReference type="SMART" id="SM00388">
    <property type="entry name" value="HisKA"/>
    <property type="match status" value="1"/>
</dbReference>
<keyword evidence="5" id="KW-0472">Membrane</keyword>
<dbReference type="Pfam" id="PF07695">
    <property type="entry name" value="7TMR-DISM_7TM"/>
    <property type="match status" value="1"/>
</dbReference>
<dbReference type="Gene3D" id="2.60.40.2380">
    <property type="match status" value="1"/>
</dbReference>
<dbReference type="EMBL" id="FXTN01000001">
    <property type="protein sequence ID" value="SMO38874.1"/>
    <property type="molecule type" value="Genomic_DNA"/>
</dbReference>
<dbReference type="InterPro" id="IPR011622">
    <property type="entry name" value="7TMR_DISM_rcpt_extracell_dom2"/>
</dbReference>
<dbReference type="EC" id="2.7.13.3" evidence="2"/>
<dbReference type="PROSITE" id="PS50109">
    <property type="entry name" value="HIS_KIN"/>
    <property type="match status" value="1"/>
</dbReference>
<evidence type="ECO:0000313" key="8">
    <source>
        <dbReference type="EMBL" id="SMO38874.1"/>
    </source>
</evidence>
<feature type="transmembrane region" description="Helical" evidence="5">
    <location>
        <begin position="279"/>
        <end position="297"/>
    </location>
</feature>
<keyword evidence="4" id="KW-0175">Coiled coil</keyword>
<feature type="transmembrane region" description="Helical" evidence="5">
    <location>
        <begin position="334"/>
        <end position="351"/>
    </location>
</feature>
<proteinExistence type="predicted"/>
<evidence type="ECO:0000256" key="6">
    <source>
        <dbReference type="SAM" id="SignalP"/>
    </source>
</evidence>
<dbReference type="Gene3D" id="3.30.565.10">
    <property type="entry name" value="Histidine kinase-like ATPase, C-terminal domain"/>
    <property type="match status" value="1"/>
</dbReference>
<feature type="domain" description="Histidine kinase" evidence="7">
    <location>
        <begin position="465"/>
        <end position="715"/>
    </location>
</feature>
<keyword evidence="6" id="KW-0732">Signal</keyword>
<evidence type="ECO:0000256" key="2">
    <source>
        <dbReference type="ARBA" id="ARBA00012438"/>
    </source>
</evidence>
<dbReference type="SMART" id="SM00387">
    <property type="entry name" value="HATPase_c"/>
    <property type="match status" value="1"/>
</dbReference>
<evidence type="ECO:0000259" key="7">
    <source>
        <dbReference type="PROSITE" id="PS50109"/>
    </source>
</evidence>
<comment type="catalytic activity">
    <reaction evidence="1">
        <text>ATP + protein L-histidine = ADP + protein N-phospho-L-histidine.</text>
        <dbReference type="EC" id="2.7.13.3"/>
    </reaction>
</comment>
<feature type="transmembrane region" description="Helical" evidence="5">
    <location>
        <begin position="363"/>
        <end position="383"/>
    </location>
</feature>
<evidence type="ECO:0000256" key="1">
    <source>
        <dbReference type="ARBA" id="ARBA00000085"/>
    </source>
</evidence>
<feature type="signal peptide" evidence="6">
    <location>
        <begin position="1"/>
        <end position="25"/>
    </location>
</feature>
<dbReference type="InterPro" id="IPR003661">
    <property type="entry name" value="HisK_dim/P_dom"/>
</dbReference>
<dbReference type="Pfam" id="PF02518">
    <property type="entry name" value="HATPase_c"/>
    <property type="match status" value="1"/>
</dbReference>
<evidence type="ECO:0000313" key="9">
    <source>
        <dbReference type="Proteomes" id="UP000320300"/>
    </source>
</evidence>
<evidence type="ECO:0000256" key="5">
    <source>
        <dbReference type="SAM" id="Phobius"/>
    </source>
</evidence>
<dbReference type="InterPro" id="IPR011623">
    <property type="entry name" value="7TMR_DISM_rcpt_extracell_dom1"/>
</dbReference>
<evidence type="ECO:0000256" key="3">
    <source>
        <dbReference type="ARBA" id="ARBA00022553"/>
    </source>
</evidence>
<evidence type="ECO:0000256" key="4">
    <source>
        <dbReference type="SAM" id="Coils"/>
    </source>
</evidence>
<dbReference type="SUPFAM" id="SSF47384">
    <property type="entry name" value="Homodimeric domain of signal transducing histidine kinase"/>
    <property type="match status" value="1"/>
</dbReference>
<name>A0A521AVR0_9SPHI</name>
<feature type="transmembrane region" description="Helical" evidence="5">
    <location>
        <begin position="183"/>
        <end position="204"/>
    </location>
</feature>
<dbReference type="CDD" id="cd00082">
    <property type="entry name" value="HisKA"/>
    <property type="match status" value="1"/>
</dbReference>
<keyword evidence="5" id="KW-0812">Transmembrane</keyword>
<dbReference type="InterPro" id="IPR005467">
    <property type="entry name" value="His_kinase_dom"/>
</dbReference>
<dbReference type="AlphaFoldDB" id="A0A521AVR0"/>
<feature type="chain" id="PRO_5021782965" description="histidine kinase" evidence="6">
    <location>
        <begin position="26"/>
        <end position="720"/>
    </location>
</feature>
<feature type="coiled-coil region" evidence="4">
    <location>
        <begin position="393"/>
        <end position="449"/>
    </location>
</feature>
<dbReference type="InterPro" id="IPR004358">
    <property type="entry name" value="Sig_transdc_His_kin-like_C"/>
</dbReference>
<feature type="transmembrane region" description="Helical" evidence="5">
    <location>
        <begin position="303"/>
        <end position="322"/>
    </location>
</feature>
<dbReference type="InterPro" id="IPR036097">
    <property type="entry name" value="HisK_dim/P_sf"/>
</dbReference>
<reference evidence="8 9" key="1">
    <citation type="submission" date="2017-05" db="EMBL/GenBank/DDBJ databases">
        <authorList>
            <person name="Varghese N."/>
            <person name="Submissions S."/>
        </authorList>
    </citation>
    <scope>NUCLEOTIDE SEQUENCE [LARGE SCALE GENOMIC DNA]</scope>
    <source>
        <strain evidence="8 9">DSM 19036</strain>
    </source>
</reference>
<dbReference type="Proteomes" id="UP000320300">
    <property type="component" value="Unassembled WGS sequence"/>
</dbReference>
<protein>
    <recommendedName>
        <fullName evidence="2">histidine kinase</fullName>
        <ecNumber evidence="2">2.7.13.3</ecNumber>
    </recommendedName>
</protein>
<dbReference type="RefSeq" id="WP_185960354.1">
    <property type="nucleotide sequence ID" value="NZ_CBCSJO010000002.1"/>
</dbReference>
<gene>
    <name evidence="8" type="ORF">SAMN06265348_101494</name>
</gene>
<accession>A0A521AVR0</accession>